<dbReference type="InterPro" id="IPR045017">
    <property type="entry name" value="DECR2-like"/>
</dbReference>
<evidence type="ECO:0000313" key="8">
    <source>
        <dbReference type="EMBL" id="TXC12394.1"/>
    </source>
</evidence>
<evidence type="ECO:0000256" key="4">
    <source>
        <dbReference type="ARBA" id="ARBA00048009"/>
    </source>
</evidence>
<dbReference type="InterPro" id="IPR036291">
    <property type="entry name" value="NAD(P)-bd_dom_sf"/>
</dbReference>
<dbReference type="AlphaFoldDB" id="A0A5C6TPV1"/>
<reference evidence="8 9" key="1">
    <citation type="submission" date="2019-07" db="EMBL/GenBank/DDBJ databases">
        <title>The First High-Quality Draft Genome Sequence of the Causal Agent of the Current Panama Disease Epidemic.</title>
        <authorList>
            <person name="Warmington R.J."/>
            <person name="Kay W."/>
            <person name="Jeffries A."/>
            <person name="Bebber D."/>
            <person name="Moore K."/>
            <person name="Studholme D.J."/>
        </authorList>
    </citation>
    <scope>NUCLEOTIDE SEQUENCE [LARGE SCALE GENOMIC DNA]</scope>
    <source>
        <strain evidence="8 9">TR4</strain>
    </source>
</reference>
<keyword evidence="2" id="KW-0560">Oxidoreductase</keyword>
<evidence type="ECO:0000313" key="7">
    <source>
        <dbReference type="EMBL" id="TXC12386.1"/>
    </source>
</evidence>
<evidence type="ECO:0000256" key="5">
    <source>
        <dbReference type="ARBA" id="ARBA00048340"/>
    </source>
</evidence>
<dbReference type="PRINTS" id="PR00081">
    <property type="entry name" value="GDHRDH"/>
</dbReference>
<evidence type="ECO:0000256" key="2">
    <source>
        <dbReference type="ARBA" id="ARBA00023002"/>
    </source>
</evidence>
<keyword evidence="1" id="KW-0521">NADP</keyword>
<dbReference type="SUPFAM" id="SSF51735">
    <property type="entry name" value="NAD(P)-binding Rossmann-fold domains"/>
    <property type="match status" value="1"/>
</dbReference>
<proteinExistence type="predicted"/>
<dbReference type="PANTHER" id="PTHR43296:SF2">
    <property type="entry name" value="PEROXISOMAL 2,4-DIENOYL-COA REDUCTASE [(3E)-ENOYL-COA-PRODUCING]"/>
    <property type="match status" value="1"/>
</dbReference>
<dbReference type="Pfam" id="PF13561">
    <property type="entry name" value="adh_short_C2"/>
    <property type="match status" value="1"/>
</dbReference>
<comment type="caution">
    <text evidence="8">The sequence shown here is derived from an EMBL/GenBank/DDBJ whole genome shotgun (WGS) entry which is preliminary data.</text>
</comment>
<organism evidence="8 9">
    <name type="scientific">Fusarium oxysporum f. sp. cubense</name>
    <dbReference type="NCBI Taxonomy" id="61366"/>
    <lineage>
        <taxon>Eukaryota</taxon>
        <taxon>Fungi</taxon>
        <taxon>Dikarya</taxon>
        <taxon>Ascomycota</taxon>
        <taxon>Pezizomycotina</taxon>
        <taxon>Sordariomycetes</taxon>
        <taxon>Hypocreomycetidae</taxon>
        <taxon>Hypocreales</taxon>
        <taxon>Nectriaceae</taxon>
        <taxon>Fusarium</taxon>
        <taxon>Fusarium oxysporum species complex</taxon>
    </lineage>
</organism>
<accession>A0A5C6TPV1</accession>
<comment type="catalytic activity">
    <reaction evidence="4">
        <text>a (2E,4E)-dienoyl-CoA + NADPH + H(+) = a 4,5-saturated-(3E)-enoyl-CoA + NADP(+)</text>
        <dbReference type="Rhea" id="RHEA:45912"/>
        <dbReference type="ChEBI" id="CHEBI:15378"/>
        <dbReference type="ChEBI" id="CHEBI:57783"/>
        <dbReference type="ChEBI" id="CHEBI:58349"/>
        <dbReference type="ChEBI" id="CHEBI:85101"/>
        <dbReference type="ChEBI" id="CHEBI:85493"/>
        <dbReference type="EC" id="1.3.1.124"/>
    </reaction>
</comment>
<sequence length="320" mass="33180">MSSSQGEFVSKIWQSSLFDDRVVFCTGGSGTICFAQVKALVHLGADACIVGRNSQKTEKMAQAIAKVRAGSKVIGIGNIDVRKLEALEGAVSQCVRELGGIDFVIETSISAGAAGNFLAPIDGLSANAFKSVVDIDLLGSYNTLKSTLPYLLASAARNRNPGSPTGGRIIFVSATFHYTGVPYQSHVAAAKAGVDALSASVALEYGPRGLTSNVISPGGIEGTEGLQRLSSEASRESGQAARNIPLGRYGLLKEVSDATVFLFSEAGNYINGHVLVVDGGAWRLPGLAGMSAGLAYPDIVLGDQLLPTDIKTGRGTNSKL</sequence>
<comment type="catalytic activity">
    <reaction evidence="5">
        <text>a (2E,4Z)-dienoyl-CoA + NADPH + H(+) = a 4,5-saturated-(3E)-enoyl-CoA + NADP(+)</text>
        <dbReference type="Rhea" id="RHEA:61892"/>
        <dbReference type="ChEBI" id="CHEBI:15378"/>
        <dbReference type="ChEBI" id="CHEBI:57783"/>
        <dbReference type="ChEBI" id="CHEBI:58349"/>
        <dbReference type="ChEBI" id="CHEBI:85099"/>
        <dbReference type="ChEBI" id="CHEBI:85493"/>
        <dbReference type="EC" id="1.3.1.124"/>
    </reaction>
</comment>
<evidence type="ECO:0000313" key="9">
    <source>
        <dbReference type="Proteomes" id="UP000321331"/>
    </source>
</evidence>
<dbReference type="Proteomes" id="UP000321331">
    <property type="component" value="Unassembled WGS sequence"/>
</dbReference>
<dbReference type="GO" id="GO:0005777">
    <property type="term" value="C:peroxisome"/>
    <property type="evidence" value="ECO:0007669"/>
    <property type="project" value="TreeGrafter"/>
</dbReference>
<dbReference type="EMBL" id="VMNF01000002">
    <property type="protein sequence ID" value="TXC12386.1"/>
    <property type="molecule type" value="Genomic_DNA"/>
</dbReference>
<gene>
    <name evidence="6" type="ORF">FocTR4_00017215</name>
    <name evidence="7" type="ORF">FocTR4_00017234</name>
    <name evidence="8" type="ORF">FocTR4_00017272</name>
</gene>
<dbReference type="Gene3D" id="3.40.50.720">
    <property type="entry name" value="NAD(P)-binding Rossmann-like Domain"/>
    <property type="match status" value="1"/>
</dbReference>
<protein>
    <recommendedName>
        <fullName evidence="3">2,4-dienoyl-CoA reductase [(3E)-enoyl-CoA-producing]</fullName>
        <ecNumber evidence="3">1.3.1.124</ecNumber>
    </recommendedName>
</protein>
<dbReference type="EMBL" id="VMNF01000002">
    <property type="protein sequence ID" value="TXC12394.1"/>
    <property type="molecule type" value="Genomic_DNA"/>
</dbReference>
<dbReference type="EC" id="1.3.1.124" evidence="3"/>
<dbReference type="InterPro" id="IPR002347">
    <property type="entry name" value="SDR_fam"/>
</dbReference>
<dbReference type="CDD" id="cd05369">
    <property type="entry name" value="TER_DECR_SDR_a"/>
    <property type="match status" value="1"/>
</dbReference>
<dbReference type="PANTHER" id="PTHR43296">
    <property type="entry name" value="PEROXISOMAL 2,4-DIENOYL-COA REDUCTASE"/>
    <property type="match status" value="1"/>
</dbReference>
<evidence type="ECO:0000313" key="6">
    <source>
        <dbReference type="EMBL" id="TXB97883.1"/>
    </source>
</evidence>
<evidence type="ECO:0000256" key="3">
    <source>
        <dbReference type="ARBA" id="ARBA00026117"/>
    </source>
</evidence>
<dbReference type="GO" id="GO:0009062">
    <property type="term" value="P:fatty acid catabolic process"/>
    <property type="evidence" value="ECO:0007669"/>
    <property type="project" value="InterPro"/>
</dbReference>
<name>A0A5C6TPV1_FUSOC</name>
<evidence type="ECO:0000256" key="1">
    <source>
        <dbReference type="ARBA" id="ARBA00022857"/>
    </source>
</evidence>
<dbReference type="GO" id="GO:0008670">
    <property type="term" value="F:2,4-dienoyl-CoA reductase (NADPH) activity"/>
    <property type="evidence" value="ECO:0007669"/>
    <property type="project" value="InterPro"/>
</dbReference>
<dbReference type="EMBL" id="VMNF01000013">
    <property type="protein sequence ID" value="TXB97883.1"/>
    <property type="molecule type" value="Genomic_DNA"/>
</dbReference>